<dbReference type="Proteomes" id="UP000324222">
    <property type="component" value="Unassembled WGS sequence"/>
</dbReference>
<protein>
    <submittedName>
        <fullName evidence="1">Uncharacterized protein</fullName>
    </submittedName>
</protein>
<dbReference type="AlphaFoldDB" id="A0A5B7CHP8"/>
<evidence type="ECO:0000313" key="1">
    <source>
        <dbReference type="EMBL" id="MPC08870.1"/>
    </source>
</evidence>
<comment type="caution">
    <text evidence="1">The sequence shown here is derived from an EMBL/GenBank/DDBJ whole genome shotgun (WGS) entry which is preliminary data.</text>
</comment>
<accession>A0A5B7CHP8</accession>
<evidence type="ECO:0000313" key="2">
    <source>
        <dbReference type="Proteomes" id="UP000324222"/>
    </source>
</evidence>
<sequence length="98" mass="10911">MMVYFGDHASTGFGLPGLPLFSLSALLGRQALSLRGKHYGVLDCLTNLLFQPCSHVNEQLQLISLSKVKPGWLSSPPARCYHRRSSERAGRHPKMVEF</sequence>
<keyword evidence="2" id="KW-1185">Reference proteome</keyword>
<dbReference type="EMBL" id="VSRR010000047">
    <property type="protein sequence ID" value="MPC08870.1"/>
    <property type="molecule type" value="Genomic_DNA"/>
</dbReference>
<reference evidence="1 2" key="1">
    <citation type="submission" date="2019-05" db="EMBL/GenBank/DDBJ databases">
        <title>Another draft genome of Portunus trituberculatus and its Hox gene families provides insights of decapod evolution.</title>
        <authorList>
            <person name="Jeong J.-H."/>
            <person name="Song I."/>
            <person name="Kim S."/>
            <person name="Choi T."/>
            <person name="Kim D."/>
            <person name="Ryu S."/>
            <person name="Kim W."/>
        </authorList>
    </citation>
    <scope>NUCLEOTIDE SEQUENCE [LARGE SCALE GENOMIC DNA]</scope>
    <source>
        <tissue evidence="1">Muscle</tissue>
    </source>
</reference>
<proteinExistence type="predicted"/>
<name>A0A5B7CHP8_PORTR</name>
<organism evidence="1 2">
    <name type="scientific">Portunus trituberculatus</name>
    <name type="common">Swimming crab</name>
    <name type="synonym">Neptunus trituberculatus</name>
    <dbReference type="NCBI Taxonomy" id="210409"/>
    <lineage>
        <taxon>Eukaryota</taxon>
        <taxon>Metazoa</taxon>
        <taxon>Ecdysozoa</taxon>
        <taxon>Arthropoda</taxon>
        <taxon>Crustacea</taxon>
        <taxon>Multicrustacea</taxon>
        <taxon>Malacostraca</taxon>
        <taxon>Eumalacostraca</taxon>
        <taxon>Eucarida</taxon>
        <taxon>Decapoda</taxon>
        <taxon>Pleocyemata</taxon>
        <taxon>Brachyura</taxon>
        <taxon>Eubrachyura</taxon>
        <taxon>Portunoidea</taxon>
        <taxon>Portunidae</taxon>
        <taxon>Portuninae</taxon>
        <taxon>Portunus</taxon>
    </lineage>
</organism>
<gene>
    <name evidence="1" type="ORF">E2C01_001465</name>
</gene>